<dbReference type="GeneTree" id="ENSGT00940000163031"/>
<feature type="region of interest" description="Disordered" evidence="1">
    <location>
        <begin position="188"/>
        <end position="260"/>
    </location>
</feature>
<feature type="region of interest" description="Disordered" evidence="1">
    <location>
        <begin position="438"/>
        <end position="495"/>
    </location>
</feature>
<reference evidence="3" key="4">
    <citation type="submission" date="2025-09" db="UniProtKB">
        <authorList>
            <consortium name="Ensembl"/>
        </authorList>
    </citation>
    <scope>IDENTIFICATION</scope>
</reference>
<dbReference type="Pfam" id="PF15262">
    <property type="entry name" value="DUF4592"/>
    <property type="match status" value="2"/>
</dbReference>
<feature type="compositionally biased region" description="Basic and acidic residues" evidence="1">
    <location>
        <begin position="484"/>
        <end position="495"/>
    </location>
</feature>
<dbReference type="InParanoid" id="A0A3P8ZK51"/>
<protein>
    <recommendedName>
        <fullName evidence="2">DUF4592 domain-containing protein</fullName>
    </recommendedName>
</protein>
<dbReference type="InterPro" id="IPR026713">
    <property type="entry name" value="CRACD-like"/>
</dbReference>
<feature type="compositionally biased region" description="Polar residues" evidence="1">
    <location>
        <begin position="386"/>
        <end position="404"/>
    </location>
</feature>
<dbReference type="Proteomes" id="UP000265140">
    <property type="component" value="Chromosome 22"/>
</dbReference>
<name>A0A3P8ZK51_ESOLU</name>
<evidence type="ECO:0000256" key="1">
    <source>
        <dbReference type="SAM" id="MobiDB-lite"/>
    </source>
</evidence>
<dbReference type="PANTHER" id="PTHR47743:SF1">
    <property type="entry name" value="CRACD-LIKE PROTEIN"/>
    <property type="match status" value="1"/>
</dbReference>
<evidence type="ECO:0000259" key="2">
    <source>
        <dbReference type="Pfam" id="PF15262"/>
    </source>
</evidence>
<feature type="compositionally biased region" description="Low complexity" evidence="1">
    <location>
        <begin position="730"/>
        <end position="739"/>
    </location>
</feature>
<feature type="region of interest" description="Disordered" evidence="1">
    <location>
        <begin position="111"/>
        <end position="167"/>
    </location>
</feature>
<feature type="compositionally biased region" description="Basic and acidic residues" evidence="1">
    <location>
        <begin position="143"/>
        <end position="152"/>
    </location>
</feature>
<dbReference type="InterPro" id="IPR028030">
    <property type="entry name" value="DUF4592"/>
</dbReference>
<evidence type="ECO:0000313" key="4">
    <source>
        <dbReference type="Proteomes" id="UP000265140"/>
    </source>
</evidence>
<dbReference type="AlphaFoldDB" id="A0A3P8ZK51"/>
<feature type="compositionally biased region" description="Acidic residues" evidence="1">
    <location>
        <begin position="231"/>
        <end position="243"/>
    </location>
</feature>
<feature type="region of interest" description="Disordered" evidence="1">
    <location>
        <begin position="385"/>
        <end position="422"/>
    </location>
</feature>
<feature type="compositionally biased region" description="Polar residues" evidence="1">
    <location>
        <begin position="461"/>
        <end position="480"/>
    </location>
</feature>
<organism evidence="3 4">
    <name type="scientific">Esox lucius</name>
    <name type="common">Northern pike</name>
    <dbReference type="NCBI Taxonomy" id="8010"/>
    <lineage>
        <taxon>Eukaryota</taxon>
        <taxon>Metazoa</taxon>
        <taxon>Chordata</taxon>
        <taxon>Craniata</taxon>
        <taxon>Vertebrata</taxon>
        <taxon>Euteleostomi</taxon>
        <taxon>Actinopterygii</taxon>
        <taxon>Neopterygii</taxon>
        <taxon>Teleostei</taxon>
        <taxon>Protacanthopterygii</taxon>
        <taxon>Esociformes</taxon>
        <taxon>Esocidae</taxon>
        <taxon>Esox</taxon>
    </lineage>
</organism>
<feature type="domain" description="DUF4592" evidence="2">
    <location>
        <begin position="150"/>
        <end position="208"/>
    </location>
</feature>
<sequence length="841" mass="92253">MSPLMSQLRVKSLRMTVCKDLFHILEVYSTVSISSIPTGKCCVYVVNMFGARVTYRASLGTLGSRAMSHDSIFLAEQSQSSAEPTRVLSQENVHEKIRELQLKLQQKNIHLGPPPLLITGKRMEDSGGTSEDDGLPQSPPEISFHDRADHGSSYKPSSRPLSPITAPLCDLGPSPAADFSCPAQYTPSLDSSAARHRMSVKPRNQRANHGLSRCVPGSESLSDLDQPLSEREEEQEEVEDEGKGEDREQPLPSSPKDTEEILWQSAPPVGQIEVSRRQETSELEGHITTNPLYLQALPFMADLISLPEPIAKSTLLDTPSLLTPISTAVDEPQMLQKPPSQEKKEMLAYTFQGSRLRSTSEKTLSRPLSPVCTSDIVANKRDSLRSDMQNVSQEDSSNSPQHTAFSIPAQHFGKPTPKPFSDKELVREMRTVLPFGIHKDNPKLDLMQLSPPSGQEDKLSGSHSFPISSKRQHPKMTTGSGHTGTRDGEMNGEDREGEGLIANKVKLEEPTSKALIGTQSHPSPQERIFRDTGLRGGEKCDVQIEIKEENEQEKSAFGVKLRTTSHSLKYRSERDQEVGIQRYSAEVLTRSTAGPVKGELDTGFEISDVLANKASKKQLSQVTGCTPSSMATPPFTTHRIRQKDIPALELLRGTESLESTGSAGSEPVWMSMAREKTRSLLQNLSPESEPRTGGKTTPQPTPSPRQTLTSAPQPRFQPTALQSMPPPSQSQPGTQTASQKQTSHSEVQPPPQPIPTTRTNLWGLQLTAKLKTSPSEQPDTQPALQTAQQVTTQQTTQLSCQPHLPTLGVSKTSSTYVKRAEKMPVEKWADSTLLPGTKVNI</sequence>
<dbReference type="OMA" id="WHELLEY"/>
<reference evidence="3" key="2">
    <citation type="submission" date="2020-02" db="EMBL/GenBank/DDBJ databases">
        <title>Esox lucius (northern pike) genome, fEsoLuc1, primary haplotype.</title>
        <authorList>
            <person name="Myers G."/>
            <person name="Karagic N."/>
            <person name="Meyer A."/>
            <person name="Pippel M."/>
            <person name="Reichard M."/>
            <person name="Winkler S."/>
            <person name="Tracey A."/>
            <person name="Sims Y."/>
            <person name="Howe K."/>
            <person name="Rhie A."/>
            <person name="Formenti G."/>
            <person name="Durbin R."/>
            <person name="Fedrigo O."/>
            <person name="Jarvis E.D."/>
        </authorList>
    </citation>
    <scope>NUCLEOTIDE SEQUENCE [LARGE SCALE GENOMIC DNA]</scope>
</reference>
<accession>A0A3P8ZK51</accession>
<dbReference type="Ensembl" id="ENSELUT00000011440.3">
    <property type="protein sequence ID" value="ENSELUP00000029204.3"/>
    <property type="gene ID" value="ENSELUG00000006099.3"/>
</dbReference>
<reference evidence="4" key="1">
    <citation type="journal article" date="2014" name="PLoS ONE">
        <title>The genome and linkage map of the northern pike (Esox lucius): conserved synteny revealed between the salmonid sister group and the Neoteleostei.</title>
        <authorList>
            <person name="Rondeau E.B."/>
            <person name="Minkley D.R."/>
            <person name="Leong J.S."/>
            <person name="Messmer A.M."/>
            <person name="Jantzen J.R."/>
            <person name="von Schalburg K.R."/>
            <person name="Lemon C."/>
            <person name="Bird N.H."/>
            <person name="Koop B.F."/>
        </authorList>
    </citation>
    <scope>NUCLEOTIDE SEQUENCE</scope>
</reference>
<feature type="compositionally biased region" description="Basic residues" evidence="1">
    <location>
        <begin position="194"/>
        <end position="206"/>
    </location>
</feature>
<dbReference type="Bgee" id="ENSELUG00000006099">
    <property type="expression patterns" value="Expressed in mesonephros and 10 other cell types or tissues"/>
</dbReference>
<feature type="domain" description="DUF4592" evidence="2">
    <location>
        <begin position="107"/>
        <end position="144"/>
    </location>
</feature>
<dbReference type="PANTHER" id="PTHR47743">
    <property type="entry name" value="KIAA1210 / KIAA1211 FAMILY MEMBER"/>
    <property type="match status" value="1"/>
</dbReference>
<feature type="region of interest" description="Disordered" evidence="1">
    <location>
        <begin position="683"/>
        <end position="759"/>
    </location>
</feature>
<proteinExistence type="predicted"/>
<reference evidence="3" key="3">
    <citation type="submission" date="2025-08" db="UniProtKB">
        <authorList>
            <consortium name="Ensembl"/>
        </authorList>
    </citation>
    <scope>IDENTIFICATION</scope>
</reference>
<evidence type="ECO:0000313" key="3">
    <source>
        <dbReference type="Ensembl" id="ENSELUP00000029204.3"/>
    </source>
</evidence>
<keyword evidence="4" id="KW-1185">Reference proteome</keyword>